<proteinExistence type="inferred from homology"/>
<evidence type="ECO:0000256" key="2">
    <source>
        <dbReference type="ARBA" id="ARBA00023027"/>
    </source>
</evidence>
<keyword evidence="9" id="KW-1185">Reference proteome</keyword>
<evidence type="ECO:0000313" key="6">
    <source>
        <dbReference type="EMBL" id="KAJ3429557.1"/>
    </source>
</evidence>
<reference evidence="7" key="1">
    <citation type="submission" date="2022-08" db="EMBL/GenBank/DDBJ databases">
        <title>Novel sulfate-reducing endosymbionts in the free-living metamonad Anaeramoeba.</title>
        <authorList>
            <person name="Jerlstrom-Hultqvist J."/>
            <person name="Cepicka I."/>
            <person name="Gallot-Lavallee L."/>
            <person name="Salas-Leiva D."/>
            <person name="Curtis B.A."/>
            <person name="Zahonova K."/>
            <person name="Pipaliya S."/>
            <person name="Dacks J."/>
            <person name="Roger A.J."/>
        </authorList>
    </citation>
    <scope>NUCLEOTIDE SEQUENCE</scope>
    <source>
        <strain evidence="7">Schooner1</strain>
    </source>
</reference>
<keyword evidence="1 3" id="KW-0560">Oxidoreductase</keyword>
<feature type="domain" description="D-isomer specific 2-hydroxyacid dehydrogenase NAD-binding" evidence="5">
    <location>
        <begin position="114"/>
        <end position="294"/>
    </location>
</feature>
<keyword evidence="2" id="KW-0520">NAD</keyword>
<dbReference type="Gene3D" id="3.40.50.720">
    <property type="entry name" value="NAD(P)-binding Rossmann-like Domain"/>
    <property type="match status" value="2"/>
</dbReference>
<evidence type="ECO:0000256" key="3">
    <source>
        <dbReference type="RuleBase" id="RU003719"/>
    </source>
</evidence>
<sequence length="329" mass="37486">MSNKKIFLGYQTKQFISLFELIDPTFLESYDPIITTSEGLCTEEEQIEALKTCEVFVGFNPVRTRHLENAPNLKLVSAMTMGLDKIDIEECSKRGVYVANSPFHGIESTSDHAITLILAANKQIYKSMKYIHDGKWLKPNFQICVGNDLRQQTVGMVGFGRIGKRVADKLHHGWGMNVLYHCRSDKNLENYEYVADLNELFSRCKIISVNLPYTKHTHHYIDKEQFDKIKLDRFGMGMIFVNTSRGPIVNESALVEALNEKKVRVAGLDVFENEPKIHPDLMSNENCILTSHIGGQTMESWFKMAKSIVDNVKSFYENGKPVHAVNELD</sequence>
<dbReference type="PANTHER" id="PTHR10996">
    <property type="entry name" value="2-HYDROXYACID DEHYDROGENASE-RELATED"/>
    <property type="match status" value="1"/>
</dbReference>
<accession>A0AAV7YNQ2</accession>
<comment type="caution">
    <text evidence="6">The sequence shown here is derived from an EMBL/GenBank/DDBJ whole genome shotgun (WGS) entry which is preliminary data.</text>
</comment>
<comment type="similarity">
    <text evidence="3">Belongs to the D-isomer specific 2-hydroxyacid dehydrogenase family.</text>
</comment>
<evidence type="ECO:0000259" key="4">
    <source>
        <dbReference type="Pfam" id="PF00389"/>
    </source>
</evidence>
<dbReference type="PANTHER" id="PTHR10996:SF178">
    <property type="entry name" value="2-HYDROXYACID DEHYDROGENASE YGL185C-RELATED"/>
    <property type="match status" value="1"/>
</dbReference>
<dbReference type="AlphaFoldDB" id="A0AAV7YNQ2"/>
<dbReference type="EMBL" id="JANTQA010000057">
    <property type="protein sequence ID" value="KAJ3429557.1"/>
    <property type="molecule type" value="Genomic_DNA"/>
</dbReference>
<dbReference type="Proteomes" id="UP001146793">
    <property type="component" value="Unassembled WGS sequence"/>
</dbReference>
<feature type="domain" description="D-isomer specific 2-hydroxyacid dehydrogenase catalytic" evidence="4">
    <location>
        <begin position="38"/>
        <end position="326"/>
    </location>
</feature>
<dbReference type="GO" id="GO:0016618">
    <property type="term" value="F:hydroxypyruvate reductase [NAD(P)H] activity"/>
    <property type="evidence" value="ECO:0007669"/>
    <property type="project" value="TreeGrafter"/>
</dbReference>
<dbReference type="Pfam" id="PF02826">
    <property type="entry name" value="2-Hacid_dh_C"/>
    <property type="match status" value="1"/>
</dbReference>
<dbReference type="GO" id="GO:0051287">
    <property type="term" value="F:NAD binding"/>
    <property type="evidence" value="ECO:0007669"/>
    <property type="project" value="InterPro"/>
</dbReference>
<dbReference type="EMBL" id="JAOAOG010000325">
    <property type="protein sequence ID" value="KAJ6228752.1"/>
    <property type="molecule type" value="Genomic_DNA"/>
</dbReference>
<dbReference type="InterPro" id="IPR050223">
    <property type="entry name" value="D-isomer_2-hydroxyacid_DH"/>
</dbReference>
<dbReference type="Proteomes" id="UP001150062">
    <property type="component" value="Unassembled WGS sequence"/>
</dbReference>
<dbReference type="InterPro" id="IPR036291">
    <property type="entry name" value="NAD(P)-bd_dom_sf"/>
</dbReference>
<dbReference type="InterPro" id="IPR006139">
    <property type="entry name" value="D-isomer_2_OHA_DH_cat_dom"/>
</dbReference>
<evidence type="ECO:0000256" key="1">
    <source>
        <dbReference type="ARBA" id="ARBA00023002"/>
    </source>
</evidence>
<evidence type="ECO:0000313" key="7">
    <source>
        <dbReference type="EMBL" id="KAJ6228752.1"/>
    </source>
</evidence>
<evidence type="ECO:0000259" key="5">
    <source>
        <dbReference type="Pfam" id="PF02826"/>
    </source>
</evidence>
<organism evidence="6 8">
    <name type="scientific">Anaeramoeba flamelloides</name>
    <dbReference type="NCBI Taxonomy" id="1746091"/>
    <lineage>
        <taxon>Eukaryota</taxon>
        <taxon>Metamonada</taxon>
        <taxon>Anaeramoebidae</taxon>
        <taxon>Anaeramoeba</taxon>
    </lineage>
</organism>
<dbReference type="GO" id="GO:0005829">
    <property type="term" value="C:cytosol"/>
    <property type="evidence" value="ECO:0007669"/>
    <property type="project" value="TreeGrafter"/>
</dbReference>
<reference evidence="6" key="2">
    <citation type="submission" date="2022-08" db="EMBL/GenBank/DDBJ databases">
        <title>Novel sulphate-reducing endosymbionts in the free-living metamonad Anaeramoeba.</title>
        <authorList>
            <person name="Jerlstrom-Hultqvist J."/>
            <person name="Cepicka I."/>
            <person name="Gallot-Lavallee L."/>
            <person name="Salas-Leiva D."/>
            <person name="Curtis B.A."/>
            <person name="Zahonova K."/>
            <person name="Pipaliya S."/>
            <person name="Dacks J."/>
            <person name="Roger A.J."/>
        </authorList>
    </citation>
    <scope>NUCLEOTIDE SEQUENCE</scope>
    <source>
        <strain evidence="6">Busselton2</strain>
    </source>
</reference>
<dbReference type="GO" id="GO:0030267">
    <property type="term" value="F:glyoxylate reductase (NADPH) activity"/>
    <property type="evidence" value="ECO:0007669"/>
    <property type="project" value="TreeGrafter"/>
</dbReference>
<dbReference type="InterPro" id="IPR006140">
    <property type="entry name" value="D-isomer_DH_NAD-bd"/>
</dbReference>
<dbReference type="SUPFAM" id="SSF52283">
    <property type="entry name" value="Formate/glycerate dehydrogenase catalytic domain-like"/>
    <property type="match status" value="1"/>
</dbReference>
<dbReference type="SUPFAM" id="SSF51735">
    <property type="entry name" value="NAD(P)-binding Rossmann-fold domains"/>
    <property type="match status" value="1"/>
</dbReference>
<evidence type="ECO:0000313" key="9">
    <source>
        <dbReference type="Proteomes" id="UP001150062"/>
    </source>
</evidence>
<name>A0AAV7YNQ2_9EUKA</name>
<evidence type="ECO:0000313" key="8">
    <source>
        <dbReference type="Proteomes" id="UP001146793"/>
    </source>
</evidence>
<gene>
    <name evidence="6" type="ORF">M0812_24912</name>
    <name evidence="7" type="ORF">M0813_08245</name>
</gene>
<protein>
    <submittedName>
        <fullName evidence="6 7">Glyoxylate reductase</fullName>
    </submittedName>
</protein>
<dbReference type="Pfam" id="PF00389">
    <property type="entry name" value="2-Hacid_dh"/>
    <property type="match status" value="1"/>
</dbReference>